<name>A0A7S3JJC8_9SPIT</name>
<organism evidence="1">
    <name type="scientific">Euplotes harpa</name>
    <dbReference type="NCBI Taxonomy" id="151035"/>
    <lineage>
        <taxon>Eukaryota</taxon>
        <taxon>Sar</taxon>
        <taxon>Alveolata</taxon>
        <taxon>Ciliophora</taxon>
        <taxon>Intramacronucleata</taxon>
        <taxon>Spirotrichea</taxon>
        <taxon>Hypotrichia</taxon>
        <taxon>Euplotida</taxon>
        <taxon>Euplotidae</taxon>
        <taxon>Euplotes</taxon>
    </lineage>
</organism>
<dbReference type="AlphaFoldDB" id="A0A7S3JJC8"/>
<sequence>MAEIQVSEQEQQKYATILKETAVDKVWLERVGQIGFPDLPSSVPLNTVFDDLILVDLQGSELTLSLTNFVNLVSYTELQNMRVHLIVTGYEEEGLYEKAAESIPALKPIIAQLTIEANLSV</sequence>
<reference evidence="1" key="1">
    <citation type="submission" date="2021-01" db="EMBL/GenBank/DDBJ databases">
        <authorList>
            <person name="Corre E."/>
            <person name="Pelletier E."/>
            <person name="Niang G."/>
            <person name="Scheremetjew M."/>
            <person name="Finn R."/>
            <person name="Kale V."/>
            <person name="Holt S."/>
            <person name="Cochrane G."/>
            <person name="Meng A."/>
            <person name="Brown T."/>
            <person name="Cohen L."/>
        </authorList>
    </citation>
    <scope>NUCLEOTIDE SEQUENCE</scope>
    <source>
        <strain evidence="1">FSP1.4</strain>
    </source>
</reference>
<gene>
    <name evidence="1" type="ORF">EHAR0213_LOCUS15420</name>
</gene>
<evidence type="ECO:0000313" key="1">
    <source>
        <dbReference type="EMBL" id="CAE0356503.1"/>
    </source>
</evidence>
<proteinExistence type="predicted"/>
<accession>A0A7S3JJC8</accession>
<protein>
    <submittedName>
        <fullName evidence="1">Uncharacterized protein</fullName>
    </submittedName>
</protein>
<dbReference type="EMBL" id="HBII01036437">
    <property type="protein sequence ID" value="CAE0356503.1"/>
    <property type="molecule type" value="Transcribed_RNA"/>
</dbReference>